<evidence type="ECO:0000256" key="4">
    <source>
        <dbReference type="ARBA" id="ARBA00033738"/>
    </source>
</evidence>
<evidence type="ECO:0000256" key="2">
    <source>
        <dbReference type="ARBA" id="ARBA00022723"/>
    </source>
</evidence>
<feature type="compositionally biased region" description="Low complexity" evidence="6">
    <location>
        <begin position="110"/>
        <end position="127"/>
    </location>
</feature>
<keyword evidence="8" id="KW-1185">Reference proteome</keyword>
<evidence type="ECO:0000256" key="5">
    <source>
        <dbReference type="ARBA" id="ARBA00033787"/>
    </source>
</evidence>
<sequence length="149" mass="16338">MADSAQGLHEEASELSALTRDVHRALISLQEELEAVDWYRQRAEACRDDELREVLLHNMREEIEHGSMLLEWLRRCDATFNQHLRTYLFTDLPITEAEEAATSGVGDAGANSPESAKPAAASAVTPAAAPPAFPPALTLGSLKQDREVT</sequence>
<evidence type="ECO:0000313" key="8">
    <source>
        <dbReference type="Proteomes" id="UP001432180"/>
    </source>
</evidence>
<dbReference type="CDD" id="cd00657">
    <property type="entry name" value="Ferritin_like"/>
    <property type="match status" value="1"/>
</dbReference>
<organism evidence="7 8">
    <name type="scientific">Thiorhodovibrio winogradskyi</name>
    <dbReference type="NCBI Taxonomy" id="77007"/>
    <lineage>
        <taxon>Bacteria</taxon>
        <taxon>Pseudomonadati</taxon>
        <taxon>Pseudomonadota</taxon>
        <taxon>Gammaproteobacteria</taxon>
        <taxon>Chromatiales</taxon>
        <taxon>Chromatiaceae</taxon>
        <taxon>Thiorhodovibrio</taxon>
    </lineage>
</organism>
<keyword evidence="3" id="KW-0408">Iron</keyword>
<comment type="subcellular location">
    <subcellularLocation>
        <location evidence="4">Encapsulin nanocompartment</location>
    </subcellularLocation>
</comment>
<evidence type="ECO:0000256" key="6">
    <source>
        <dbReference type="SAM" id="MobiDB-lite"/>
    </source>
</evidence>
<dbReference type="Proteomes" id="UP001432180">
    <property type="component" value="Chromosome"/>
</dbReference>
<dbReference type="InterPro" id="IPR054581">
    <property type="entry name" value="EncFtn-like"/>
</dbReference>
<keyword evidence="2" id="KW-0479">Metal-binding</keyword>
<dbReference type="InterPro" id="IPR009078">
    <property type="entry name" value="Ferritin-like_SF"/>
</dbReference>
<protein>
    <recommendedName>
        <fullName evidence="9">Ferritin</fullName>
    </recommendedName>
</protein>
<evidence type="ECO:0000313" key="7">
    <source>
        <dbReference type="EMBL" id="WPL16071.1"/>
    </source>
</evidence>
<evidence type="ECO:0000256" key="3">
    <source>
        <dbReference type="ARBA" id="ARBA00023004"/>
    </source>
</evidence>
<accession>A0ABZ0S4U3</accession>
<dbReference type="Pfam" id="PF22277">
    <property type="entry name" value="EncFtn-like"/>
    <property type="match status" value="1"/>
</dbReference>
<keyword evidence="1" id="KW-0409">Iron storage</keyword>
<evidence type="ECO:0008006" key="9">
    <source>
        <dbReference type="Google" id="ProtNLM"/>
    </source>
</evidence>
<reference evidence="7 8" key="1">
    <citation type="journal article" date="2023" name="Microorganisms">
        <title>Thiorhodovibrio frisius and Trv. litoralis spp. nov., Two Novel Members from a Clade of Fastidious Purple Sulfur Bacteria That Exhibit Unique Red-Shifted Light-Harvesting Capabilities.</title>
        <authorList>
            <person name="Methner A."/>
            <person name="Kuzyk S.B."/>
            <person name="Petersen J."/>
            <person name="Bauer S."/>
            <person name="Brinkmann H."/>
            <person name="Sichau K."/>
            <person name="Wanner G."/>
            <person name="Wolf J."/>
            <person name="Neumann-Schaal M."/>
            <person name="Henke P."/>
            <person name="Tank M."/>
            <person name="Sproer C."/>
            <person name="Bunk B."/>
            <person name="Overmann J."/>
        </authorList>
    </citation>
    <scope>NUCLEOTIDE SEQUENCE [LARGE SCALE GENOMIC DNA]</scope>
    <source>
        <strain evidence="7 8">DSM 6702</strain>
    </source>
</reference>
<dbReference type="RefSeq" id="WP_328986617.1">
    <property type="nucleotide sequence ID" value="NZ_CP121472.1"/>
</dbReference>
<dbReference type="SUPFAM" id="SSF47240">
    <property type="entry name" value="Ferritin-like"/>
    <property type="match status" value="1"/>
</dbReference>
<proteinExistence type="predicted"/>
<keyword evidence="5" id="KW-1284">Encapsulin nanocompartment</keyword>
<gene>
    <name evidence="7" type="ORF">Thiowin_01004</name>
</gene>
<name>A0ABZ0S4U3_9GAMM</name>
<evidence type="ECO:0000256" key="1">
    <source>
        <dbReference type="ARBA" id="ARBA00022434"/>
    </source>
</evidence>
<dbReference type="Gene3D" id="6.10.140.1960">
    <property type="match status" value="1"/>
</dbReference>
<dbReference type="EMBL" id="CP121472">
    <property type="protein sequence ID" value="WPL16071.1"/>
    <property type="molecule type" value="Genomic_DNA"/>
</dbReference>
<feature type="region of interest" description="Disordered" evidence="6">
    <location>
        <begin position="100"/>
        <end position="149"/>
    </location>
</feature>